<evidence type="ECO:0000313" key="1">
    <source>
        <dbReference type="EMBL" id="GAA5111619.1"/>
    </source>
</evidence>
<name>A0ABP9NA60_9HYPH</name>
<protein>
    <submittedName>
        <fullName evidence="1">Uncharacterized protein</fullName>
    </submittedName>
</protein>
<comment type="caution">
    <text evidence="1">The sequence shown here is derived from an EMBL/GenBank/DDBJ whole genome shotgun (WGS) entry which is preliminary data.</text>
</comment>
<accession>A0ABP9NA60</accession>
<sequence length="96" mass="10780">MRRSPPLIEISEIENEITLCPPATLQWVPLLETKELLIAANGHCASFEYSSHLEHFLSQLSSGKKIDIAKLNDKPYRHAQEEILKTVKALASWGAL</sequence>
<reference evidence="2" key="1">
    <citation type="journal article" date="2019" name="Int. J. Syst. Evol. Microbiol.">
        <title>The Global Catalogue of Microorganisms (GCM) 10K type strain sequencing project: providing services to taxonomists for standard genome sequencing and annotation.</title>
        <authorList>
            <consortium name="The Broad Institute Genomics Platform"/>
            <consortium name="The Broad Institute Genome Sequencing Center for Infectious Disease"/>
            <person name="Wu L."/>
            <person name="Ma J."/>
        </authorList>
    </citation>
    <scope>NUCLEOTIDE SEQUENCE [LARGE SCALE GENOMIC DNA]</scope>
    <source>
        <strain evidence="2">JCM 17712</strain>
    </source>
</reference>
<keyword evidence="2" id="KW-1185">Reference proteome</keyword>
<gene>
    <name evidence="1" type="ORF">GCM10023261_15930</name>
</gene>
<proteinExistence type="predicted"/>
<evidence type="ECO:0000313" key="2">
    <source>
        <dbReference type="Proteomes" id="UP001500864"/>
    </source>
</evidence>
<organism evidence="1 2">
    <name type="scientific">Bartonella jaculi</name>
    <dbReference type="NCBI Taxonomy" id="686226"/>
    <lineage>
        <taxon>Bacteria</taxon>
        <taxon>Pseudomonadati</taxon>
        <taxon>Pseudomonadota</taxon>
        <taxon>Alphaproteobacteria</taxon>
        <taxon>Hyphomicrobiales</taxon>
        <taxon>Bartonellaceae</taxon>
        <taxon>Bartonella</taxon>
    </lineage>
</organism>
<dbReference type="RefSeq" id="WP_345117329.1">
    <property type="nucleotide sequence ID" value="NZ_BAABIZ010000038.1"/>
</dbReference>
<dbReference type="EMBL" id="BAABIZ010000038">
    <property type="protein sequence ID" value="GAA5111619.1"/>
    <property type="molecule type" value="Genomic_DNA"/>
</dbReference>
<dbReference type="Proteomes" id="UP001500864">
    <property type="component" value="Unassembled WGS sequence"/>
</dbReference>